<proteinExistence type="predicted"/>
<dbReference type="AlphaFoldDB" id="A0A1F7X3K6"/>
<dbReference type="Proteomes" id="UP000176778">
    <property type="component" value="Unassembled WGS sequence"/>
</dbReference>
<sequence length="255" mass="28483">MNVVKGHLDSGLRGWKDVGAKVTYLKRGGIQVPEIYIPSSVQSNKLLLIVSGFHLEETSGPLLLLNSGGCSPLIAKILEKMNVLIFPVINQYGLAFDEAGSDKFLRYNQNGINFNTAWGFKKEKCKEVEIVEPRLIELHNKYQIVFVLSLHEDSTEPGKGYLWINNVVKDKRMKIQTSLESKVDKKILLQMKSTVGLREGKIEKGFSVIDAKDESFENFTSEILGIPTLVSEAPFGLDLETRMAFHKASLSSLPL</sequence>
<gene>
    <name evidence="1" type="ORF">A2Y68_03495</name>
</gene>
<evidence type="ECO:0008006" key="3">
    <source>
        <dbReference type="Google" id="ProtNLM"/>
    </source>
</evidence>
<evidence type="ECO:0000313" key="1">
    <source>
        <dbReference type="EMBL" id="OGM09662.1"/>
    </source>
</evidence>
<dbReference type="STRING" id="1802479.A2Y68_03495"/>
<dbReference type="SUPFAM" id="SSF53187">
    <property type="entry name" value="Zn-dependent exopeptidases"/>
    <property type="match status" value="1"/>
</dbReference>
<reference evidence="1 2" key="1">
    <citation type="journal article" date="2016" name="Nat. Commun.">
        <title>Thousands of microbial genomes shed light on interconnected biogeochemical processes in an aquifer system.</title>
        <authorList>
            <person name="Anantharaman K."/>
            <person name="Brown C.T."/>
            <person name="Hug L.A."/>
            <person name="Sharon I."/>
            <person name="Castelle C.J."/>
            <person name="Probst A.J."/>
            <person name="Thomas B.C."/>
            <person name="Singh A."/>
            <person name="Wilkins M.J."/>
            <person name="Karaoz U."/>
            <person name="Brodie E.L."/>
            <person name="Williams K.H."/>
            <person name="Hubbard S.S."/>
            <person name="Banfield J.F."/>
        </authorList>
    </citation>
    <scope>NUCLEOTIDE SEQUENCE [LARGE SCALE GENOMIC DNA]</scope>
</reference>
<name>A0A1F7X3K6_9BACT</name>
<evidence type="ECO:0000313" key="2">
    <source>
        <dbReference type="Proteomes" id="UP000176778"/>
    </source>
</evidence>
<comment type="caution">
    <text evidence="1">The sequence shown here is derived from an EMBL/GenBank/DDBJ whole genome shotgun (WGS) entry which is preliminary data.</text>
</comment>
<accession>A0A1F7X3K6</accession>
<organism evidence="1 2">
    <name type="scientific">Candidatus Woesebacteria bacterium RBG_13_46_13</name>
    <dbReference type="NCBI Taxonomy" id="1802479"/>
    <lineage>
        <taxon>Bacteria</taxon>
        <taxon>Candidatus Woeseibacteriota</taxon>
    </lineage>
</organism>
<dbReference type="EMBL" id="MGFR01000003">
    <property type="protein sequence ID" value="OGM09662.1"/>
    <property type="molecule type" value="Genomic_DNA"/>
</dbReference>
<dbReference type="Gene3D" id="3.40.630.10">
    <property type="entry name" value="Zn peptidases"/>
    <property type="match status" value="1"/>
</dbReference>
<protein>
    <recommendedName>
        <fullName evidence="3">Peptidase M14 carboxypeptidase A domain-containing protein</fullName>
    </recommendedName>
</protein>